<evidence type="ECO:0000256" key="1">
    <source>
        <dbReference type="SAM" id="Coils"/>
    </source>
</evidence>
<keyword evidence="1" id="KW-0175">Coiled coil</keyword>
<gene>
    <name evidence="3" type="ORF">COCNU_02G004960</name>
</gene>
<protein>
    <submittedName>
        <fullName evidence="3">Putative paramyosin-like</fullName>
    </submittedName>
</protein>
<accession>A0A8K0MWM2</accession>
<reference evidence="3" key="2">
    <citation type="submission" date="2019-07" db="EMBL/GenBank/DDBJ databases">
        <authorList>
            <person name="Yang Y."/>
            <person name="Bocs S."/>
            <person name="Baudouin L."/>
        </authorList>
    </citation>
    <scope>NUCLEOTIDE SEQUENCE</scope>
    <source>
        <tissue evidence="3">Spear leaf of Hainan Tall coconut</tissue>
    </source>
</reference>
<evidence type="ECO:0000313" key="4">
    <source>
        <dbReference type="Proteomes" id="UP000797356"/>
    </source>
</evidence>
<comment type="caution">
    <text evidence="3">The sequence shown here is derived from an EMBL/GenBank/DDBJ whole genome shotgun (WGS) entry which is preliminary data.</text>
</comment>
<dbReference type="AlphaFoldDB" id="A0A8K0MWM2"/>
<dbReference type="EMBL" id="CM017873">
    <property type="protein sequence ID" value="KAG1330528.1"/>
    <property type="molecule type" value="Genomic_DNA"/>
</dbReference>
<name>A0A8K0MWM2_COCNU</name>
<proteinExistence type="predicted"/>
<evidence type="ECO:0000313" key="3">
    <source>
        <dbReference type="EMBL" id="KAG1330528.1"/>
    </source>
</evidence>
<organism evidence="3 4">
    <name type="scientific">Cocos nucifera</name>
    <name type="common">Coconut palm</name>
    <dbReference type="NCBI Taxonomy" id="13894"/>
    <lineage>
        <taxon>Eukaryota</taxon>
        <taxon>Viridiplantae</taxon>
        <taxon>Streptophyta</taxon>
        <taxon>Embryophyta</taxon>
        <taxon>Tracheophyta</taxon>
        <taxon>Spermatophyta</taxon>
        <taxon>Magnoliopsida</taxon>
        <taxon>Liliopsida</taxon>
        <taxon>Arecaceae</taxon>
        <taxon>Arecoideae</taxon>
        <taxon>Cocoseae</taxon>
        <taxon>Attaleinae</taxon>
        <taxon>Cocos</taxon>
    </lineage>
</organism>
<sequence>MVPVVSSVQAIMEMVKNLLKEMTETAGMAELLGSAEAIEVVNPSGQEVSISDAQPVEVSMEISKLARSSAIDSLRIVAEFLKGHLSPADRQALDGEGAHCQMAGSLRSLALIGHYLASFTGVTSRVSSLELIEAKKEIDRLKYQLEQEKIANADLIKEIDCSKKTLFDAQEKIDHRDDEIDREESESSKDIGFEDSSKEESGHDRWQFAHYLNEFMEDSVDLSTKTTRFELEASMLKTAKDTLSRAVGEAFDRVDAAEKKVQDAETALMRFAEENAQLLGINKALDAEVEELIARSANAEASEAKALKMAKEKMAMLICDMEARAEATISRAIDDFRASKEFKDEKALFGFQVSEIRSKFIR</sequence>
<reference evidence="3" key="1">
    <citation type="journal article" date="2017" name="Gigascience">
        <title>The genome draft of coconut (Cocos nucifera).</title>
        <authorList>
            <person name="Xiao Y."/>
            <person name="Xu P."/>
            <person name="Fan H."/>
            <person name="Baudouin L."/>
            <person name="Xia W."/>
            <person name="Bocs S."/>
            <person name="Xu J."/>
            <person name="Li Q."/>
            <person name="Guo A."/>
            <person name="Zhou L."/>
            <person name="Li J."/>
            <person name="Wu Y."/>
            <person name="Ma Z."/>
            <person name="Armero A."/>
            <person name="Issali A.E."/>
            <person name="Liu N."/>
            <person name="Peng M."/>
            <person name="Yang Y."/>
        </authorList>
    </citation>
    <scope>NUCLEOTIDE SEQUENCE</scope>
    <source>
        <tissue evidence="3">Spear leaf of Hainan Tall coconut</tissue>
    </source>
</reference>
<evidence type="ECO:0000256" key="2">
    <source>
        <dbReference type="SAM" id="MobiDB-lite"/>
    </source>
</evidence>
<feature type="region of interest" description="Disordered" evidence="2">
    <location>
        <begin position="175"/>
        <end position="201"/>
    </location>
</feature>
<keyword evidence="4" id="KW-1185">Reference proteome</keyword>
<dbReference type="Proteomes" id="UP000797356">
    <property type="component" value="Chromosome 2"/>
</dbReference>
<feature type="coiled-coil region" evidence="1">
    <location>
        <begin position="131"/>
        <end position="158"/>
    </location>
</feature>
<feature type="coiled-coil region" evidence="1">
    <location>
        <begin position="247"/>
        <end position="302"/>
    </location>
</feature>